<evidence type="ECO:0000313" key="1">
    <source>
        <dbReference type="EMBL" id="HAF4525766.1"/>
    </source>
</evidence>
<dbReference type="EMBL" id="DAAVGD010000001">
    <property type="protein sequence ID" value="HAF4525766.1"/>
    <property type="molecule type" value="Genomic_DNA"/>
</dbReference>
<dbReference type="AlphaFoldDB" id="A0A747KD26"/>
<reference evidence="1" key="1">
    <citation type="journal article" date="2018" name="Genome Biol.">
        <title>SKESA: strategic k-mer extension for scrupulous assemblies.</title>
        <authorList>
            <person name="Souvorov A."/>
            <person name="Agarwala R."/>
            <person name="Lipman D.J."/>
        </authorList>
    </citation>
    <scope>NUCLEOTIDE SEQUENCE</scope>
    <source>
        <strain evidence="1">MA.AU170 KAK-R</strain>
    </source>
</reference>
<reference evidence="1" key="2">
    <citation type="submission" date="2020-02" db="EMBL/GenBank/DDBJ databases">
        <authorList>
            <consortium name="NCBI Pathogen Detection Project"/>
        </authorList>
    </citation>
    <scope>NUCLEOTIDE SEQUENCE</scope>
    <source>
        <strain evidence="1">MA.AU170 KAK-R</strain>
    </source>
</reference>
<dbReference type="InterPro" id="IPR010878">
    <property type="entry name" value="Gp111"/>
</dbReference>
<name>A0A747KD26_SALER</name>
<proteinExistence type="predicted"/>
<protein>
    <submittedName>
        <fullName evidence="1">Uncharacterized protein</fullName>
    </submittedName>
</protein>
<comment type="caution">
    <text evidence="1">The sequence shown here is derived from an EMBL/GenBank/DDBJ whole genome shotgun (WGS) entry which is preliminary data.</text>
</comment>
<sequence>MNKSAIFSNAWNIARSAAAKFGGSVKSFFPESLKMAYAQMSAAKELTIDSCLRLGGNLWEKNGMCRVYFNSDVVSEVIEFDYSTYKTGNISSASLGGSHLSNCRARSIRSMLSTTKFWFDAADGKVHARGFDSRDLSMSDVCKAIKAAALVA</sequence>
<dbReference type="Pfam" id="PF07410">
    <property type="entry name" value="Phage_Gp111"/>
    <property type="match status" value="1"/>
</dbReference>
<accession>A0A747KD26</accession>
<organism evidence="1">
    <name type="scientific">Salmonella enterica</name>
    <name type="common">Salmonella choleraesuis</name>
    <dbReference type="NCBI Taxonomy" id="28901"/>
    <lineage>
        <taxon>Bacteria</taxon>
        <taxon>Pseudomonadati</taxon>
        <taxon>Pseudomonadota</taxon>
        <taxon>Gammaproteobacteria</taxon>
        <taxon>Enterobacterales</taxon>
        <taxon>Enterobacteriaceae</taxon>
        <taxon>Salmonella</taxon>
    </lineage>
</organism>
<gene>
    <name evidence="1" type="ORF">G8M86_001102</name>
</gene>